<dbReference type="Pfam" id="PF03473">
    <property type="entry name" value="MOSC"/>
    <property type="match status" value="1"/>
</dbReference>
<protein>
    <recommendedName>
        <fullName evidence="1">MOSC domain-containing protein</fullName>
    </recommendedName>
</protein>
<evidence type="ECO:0000259" key="1">
    <source>
        <dbReference type="PROSITE" id="PS51340"/>
    </source>
</evidence>
<accession>A0A9X2G4S0</accession>
<proteinExistence type="predicted"/>
<dbReference type="InterPro" id="IPR011037">
    <property type="entry name" value="Pyrv_Knase-like_insert_dom_sf"/>
</dbReference>
<dbReference type="EMBL" id="JAMTCS010000008">
    <property type="protein sequence ID" value="MCP2265302.1"/>
    <property type="molecule type" value="Genomic_DNA"/>
</dbReference>
<reference evidence="2" key="1">
    <citation type="submission" date="2022-06" db="EMBL/GenBank/DDBJ databases">
        <title>Genomic Encyclopedia of Archaeal and Bacterial Type Strains, Phase II (KMG-II): from individual species to whole genera.</title>
        <authorList>
            <person name="Goeker M."/>
        </authorList>
    </citation>
    <scope>NUCLEOTIDE SEQUENCE</scope>
    <source>
        <strain evidence="2">DSM 26652</strain>
    </source>
</reference>
<organism evidence="2 3">
    <name type="scientific">Promicromonospora thailandica</name>
    <dbReference type="NCBI Taxonomy" id="765201"/>
    <lineage>
        <taxon>Bacteria</taxon>
        <taxon>Bacillati</taxon>
        <taxon>Actinomycetota</taxon>
        <taxon>Actinomycetes</taxon>
        <taxon>Micrococcales</taxon>
        <taxon>Promicromonosporaceae</taxon>
        <taxon>Promicromonospora</taxon>
    </lineage>
</organism>
<dbReference type="GO" id="GO:0003824">
    <property type="term" value="F:catalytic activity"/>
    <property type="evidence" value="ECO:0007669"/>
    <property type="project" value="InterPro"/>
</dbReference>
<dbReference type="AlphaFoldDB" id="A0A9X2G4S0"/>
<gene>
    <name evidence="2" type="ORF">APR03_002658</name>
</gene>
<dbReference type="SUPFAM" id="SSF50800">
    <property type="entry name" value="PK beta-barrel domain-like"/>
    <property type="match status" value="1"/>
</dbReference>
<dbReference type="GO" id="GO:0030151">
    <property type="term" value="F:molybdenum ion binding"/>
    <property type="evidence" value="ECO:0007669"/>
    <property type="project" value="InterPro"/>
</dbReference>
<dbReference type="Proteomes" id="UP001139493">
    <property type="component" value="Unassembled WGS sequence"/>
</dbReference>
<dbReference type="Pfam" id="PF03476">
    <property type="entry name" value="MOSC_N"/>
    <property type="match status" value="1"/>
</dbReference>
<feature type="domain" description="MOSC" evidence="1">
    <location>
        <begin position="123"/>
        <end position="273"/>
    </location>
</feature>
<name>A0A9X2G4S0_9MICO</name>
<dbReference type="GO" id="GO:0030170">
    <property type="term" value="F:pyridoxal phosphate binding"/>
    <property type="evidence" value="ECO:0007669"/>
    <property type="project" value="InterPro"/>
</dbReference>
<evidence type="ECO:0000313" key="3">
    <source>
        <dbReference type="Proteomes" id="UP001139493"/>
    </source>
</evidence>
<dbReference type="RefSeq" id="WP_253836378.1">
    <property type="nucleotide sequence ID" value="NZ_JAMTCS010000008.1"/>
</dbReference>
<dbReference type="InterPro" id="IPR005303">
    <property type="entry name" value="MOCOS_middle"/>
</dbReference>
<dbReference type="PROSITE" id="PS51340">
    <property type="entry name" value="MOSC"/>
    <property type="match status" value="1"/>
</dbReference>
<dbReference type="Gene3D" id="2.40.33.20">
    <property type="entry name" value="PK beta-barrel domain-like"/>
    <property type="match status" value="1"/>
</dbReference>
<comment type="caution">
    <text evidence="2">The sequence shown here is derived from an EMBL/GenBank/DDBJ whole genome shotgun (WGS) entry which is preliminary data.</text>
</comment>
<dbReference type="InterPro" id="IPR005302">
    <property type="entry name" value="MoCF_Sase_C"/>
</dbReference>
<keyword evidence="3" id="KW-1185">Reference proteome</keyword>
<evidence type="ECO:0000313" key="2">
    <source>
        <dbReference type="EMBL" id="MCP2265302.1"/>
    </source>
</evidence>
<sequence length="273" mass="29455">MPGATAGVPPLGRVRALHVYPVKGLSAQPLERVVLRPGEGVPGDRRYALARADGRYRPGLREGLPKQEFHALVSDHRLAGLDTHLDAADVLTVRVAMDTTRHEVLRADLRTEGGRRDARRFFARVLDLPEGAGPEIAHEPGRRFTDAAAAGDGPMGWLSLVNLASVRDLGARTGTTVDPGRFRANVLVDGLPPWSELDLVDSETGQGLRLGGARVRVVRRTRRCAATEVDPATGVRDLPVVRLLDQAYGHQLMGVYLEVLAAGTVEQDDELAA</sequence>